<comment type="subcellular location">
    <subcellularLocation>
        <location evidence="1">Membrane</location>
        <topology evidence="1">Multi-pass membrane protein</topology>
    </subcellularLocation>
</comment>
<dbReference type="Proteomes" id="UP000044136">
    <property type="component" value="Unassembled WGS sequence"/>
</dbReference>
<dbReference type="Pfam" id="PF04138">
    <property type="entry name" value="GtrA_DPMS_TM"/>
    <property type="match status" value="1"/>
</dbReference>
<dbReference type="AlphaFoldDB" id="A0A078M6Q6"/>
<feature type="transmembrane region" description="Helical" evidence="6">
    <location>
        <begin position="12"/>
        <end position="30"/>
    </location>
</feature>
<dbReference type="PANTHER" id="PTHR38459:SF1">
    <property type="entry name" value="PROPHAGE BACTOPRENOL-LINKED GLUCOSE TRANSLOCASE HOMOLOG"/>
    <property type="match status" value="1"/>
</dbReference>
<keyword evidence="5 6" id="KW-0472">Membrane</keyword>
<dbReference type="PANTHER" id="PTHR38459">
    <property type="entry name" value="PROPHAGE BACTOPRENOL-LINKED GLUCOSE TRANSLOCASE HOMOLOG"/>
    <property type="match status" value="1"/>
</dbReference>
<feature type="transmembrane region" description="Helical" evidence="6">
    <location>
        <begin position="36"/>
        <end position="60"/>
    </location>
</feature>
<evidence type="ECO:0000256" key="2">
    <source>
        <dbReference type="ARBA" id="ARBA00009399"/>
    </source>
</evidence>
<evidence type="ECO:0000259" key="7">
    <source>
        <dbReference type="Pfam" id="PF04138"/>
    </source>
</evidence>
<gene>
    <name evidence="8" type="ORF">BN1048_01550</name>
</gene>
<organism evidence="8 9">
    <name type="scientific">Jeotgalicoccus saudimassiliensis</name>
    <dbReference type="NCBI Taxonomy" id="1461582"/>
    <lineage>
        <taxon>Bacteria</taxon>
        <taxon>Bacillati</taxon>
        <taxon>Bacillota</taxon>
        <taxon>Bacilli</taxon>
        <taxon>Bacillales</taxon>
        <taxon>Staphylococcaceae</taxon>
        <taxon>Jeotgalicoccus</taxon>
    </lineage>
</organism>
<sequence length="130" mass="15316">MDMRKLKEFTKYIMIAAVGGILDLLLFIVLHTYTDIHIQIVNLISMFTGITTNFILNYHFNFKADSKFFKRYFSFLTIGAVGFSIVSIFVFIFVQNLEWNAIFVKIGATMFATVIQYFLNRYISFRRYRA</sequence>
<keyword evidence="9" id="KW-1185">Reference proteome</keyword>
<evidence type="ECO:0000313" key="9">
    <source>
        <dbReference type="Proteomes" id="UP000044136"/>
    </source>
</evidence>
<name>A0A078M6Q6_9STAP</name>
<protein>
    <submittedName>
        <fullName evidence="8">GtrA-like protein</fullName>
    </submittedName>
</protein>
<keyword evidence="4 6" id="KW-1133">Transmembrane helix</keyword>
<comment type="similarity">
    <text evidence="2">Belongs to the GtrA family.</text>
</comment>
<evidence type="ECO:0000256" key="5">
    <source>
        <dbReference type="ARBA" id="ARBA00023136"/>
    </source>
</evidence>
<accession>A0A078M6Q6</accession>
<dbReference type="STRING" id="1461582.BN1048_01550"/>
<evidence type="ECO:0000256" key="6">
    <source>
        <dbReference type="SAM" id="Phobius"/>
    </source>
</evidence>
<dbReference type="eggNOG" id="COG2246">
    <property type="taxonomic scope" value="Bacteria"/>
</dbReference>
<proteinExistence type="inferred from homology"/>
<feature type="transmembrane region" description="Helical" evidence="6">
    <location>
        <begin position="72"/>
        <end position="93"/>
    </location>
</feature>
<evidence type="ECO:0000256" key="1">
    <source>
        <dbReference type="ARBA" id="ARBA00004141"/>
    </source>
</evidence>
<reference evidence="8 9" key="1">
    <citation type="submission" date="2014-07" db="EMBL/GenBank/DDBJ databases">
        <authorList>
            <person name="Urmite Genomes Urmite Genomes"/>
        </authorList>
    </citation>
    <scope>NUCLEOTIDE SEQUENCE [LARGE SCALE GENOMIC DNA]</scope>
    <source>
        <strain evidence="8 9">13MG44_air</strain>
    </source>
</reference>
<evidence type="ECO:0000313" key="8">
    <source>
        <dbReference type="EMBL" id="CEA01959.1"/>
    </source>
</evidence>
<evidence type="ECO:0000256" key="3">
    <source>
        <dbReference type="ARBA" id="ARBA00022692"/>
    </source>
</evidence>
<dbReference type="GO" id="GO:0000271">
    <property type="term" value="P:polysaccharide biosynthetic process"/>
    <property type="evidence" value="ECO:0007669"/>
    <property type="project" value="InterPro"/>
</dbReference>
<feature type="transmembrane region" description="Helical" evidence="6">
    <location>
        <begin position="99"/>
        <end position="119"/>
    </location>
</feature>
<evidence type="ECO:0000256" key="4">
    <source>
        <dbReference type="ARBA" id="ARBA00022989"/>
    </source>
</evidence>
<dbReference type="InterPro" id="IPR051401">
    <property type="entry name" value="GtrA_CellWall_Glycosyl"/>
</dbReference>
<dbReference type="InterPro" id="IPR007267">
    <property type="entry name" value="GtrA_DPMS_TM"/>
</dbReference>
<dbReference type="HOGENOM" id="CLU_083873_4_3_9"/>
<dbReference type="EMBL" id="CCSE01000001">
    <property type="protein sequence ID" value="CEA01959.1"/>
    <property type="molecule type" value="Genomic_DNA"/>
</dbReference>
<dbReference type="GO" id="GO:0005886">
    <property type="term" value="C:plasma membrane"/>
    <property type="evidence" value="ECO:0007669"/>
    <property type="project" value="TreeGrafter"/>
</dbReference>
<feature type="domain" description="GtrA/DPMS transmembrane" evidence="7">
    <location>
        <begin position="11"/>
        <end position="125"/>
    </location>
</feature>
<keyword evidence="3 6" id="KW-0812">Transmembrane</keyword>